<name>A0A4R6U965_9BACI</name>
<evidence type="ECO:0000256" key="1">
    <source>
        <dbReference type="ARBA" id="ARBA00008560"/>
    </source>
</evidence>
<evidence type="ECO:0000256" key="2">
    <source>
        <dbReference type="ARBA" id="ARBA00022980"/>
    </source>
</evidence>
<dbReference type="Pfam" id="PF01783">
    <property type="entry name" value="Ribosomal_L32p"/>
    <property type="match status" value="1"/>
</dbReference>
<dbReference type="SUPFAM" id="SSF57829">
    <property type="entry name" value="Zn-binding ribosomal proteins"/>
    <property type="match status" value="1"/>
</dbReference>
<sequence>MAVPARRTSKKVKNQRRTHFKMSIPGMVECANCGDMRLSHRVCKSCGHYKGKEVVSK</sequence>
<dbReference type="HAMAP" id="MF_00340">
    <property type="entry name" value="Ribosomal_bL32"/>
    <property type="match status" value="1"/>
</dbReference>
<dbReference type="Proteomes" id="UP000295632">
    <property type="component" value="Unassembled WGS sequence"/>
</dbReference>
<dbReference type="PANTHER" id="PTHR35534">
    <property type="entry name" value="50S RIBOSOMAL PROTEIN L32"/>
    <property type="match status" value="1"/>
</dbReference>
<reference evidence="6 7" key="1">
    <citation type="submission" date="2019-03" db="EMBL/GenBank/DDBJ databases">
        <title>Genomic Encyclopedia of Type Strains, Phase IV (KMG-IV): sequencing the most valuable type-strain genomes for metagenomic binning, comparative biology and taxonomic classification.</title>
        <authorList>
            <person name="Goeker M."/>
        </authorList>
    </citation>
    <scope>NUCLEOTIDE SEQUENCE [LARGE SCALE GENOMIC DNA]</scope>
    <source>
        <strain evidence="6 7">DSM 28697</strain>
    </source>
</reference>
<evidence type="ECO:0000256" key="3">
    <source>
        <dbReference type="ARBA" id="ARBA00023274"/>
    </source>
</evidence>
<keyword evidence="2 5" id="KW-0689">Ribosomal protein</keyword>
<dbReference type="InterPro" id="IPR002677">
    <property type="entry name" value="Ribosomal_bL32"/>
</dbReference>
<keyword evidence="7" id="KW-1185">Reference proteome</keyword>
<comment type="similarity">
    <text evidence="1 5">Belongs to the bacterial ribosomal protein bL32 family.</text>
</comment>
<proteinExistence type="inferred from homology"/>
<dbReference type="GO" id="GO:0015934">
    <property type="term" value="C:large ribosomal subunit"/>
    <property type="evidence" value="ECO:0007669"/>
    <property type="project" value="InterPro"/>
</dbReference>
<evidence type="ECO:0000256" key="4">
    <source>
        <dbReference type="ARBA" id="ARBA00035178"/>
    </source>
</evidence>
<keyword evidence="3 5" id="KW-0687">Ribonucleoprotein</keyword>
<dbReference type="InterPro" id="IPR011332">
    <property type="entry name" value="Ribosomal_zn-bd"/>
</dbReference>
<evidence type="ECO:0000256" key="5">
    <source>
        <dbReference type="HAMAP-Rule" id="MF_00340"/>
    </source>
</evidence>
<dbReference type="GO" id="GO:0003735">
    <property type="term" value="F:structural constituent of ribosome"/>
    <property type="evidence" value="ECO:0007669"/>
    <property type="project" value="InterPro"/>
</dbReference>
<evidence type="ECO:0000313" key="7">
    <source>
        <dbReference type="Proteomes" id="UP000295632"/>
    </source>
</evidence>
<accession>A0A4R6U965</accession>
<organism evidence="6 7">
    <name type="scientific">Aureibacillus halotolerans</name>
    <dbReference type="NCBI Taxonomy" id="1508390"/>
    <lineage>
        <taxon>Bacteria</taxon>
        <taxon>Bacillati</taxon>
        <taxon>Bacillota</taxon>
        <taxon>Bacilli</taxon>
        <taxon>Bacillales</taxon>
        <taxon>Bacillaceae</taxon>
        <taxon>Aureibacillus</taxon>
    </lineage>
</organism>
<dbReference type="OrthoDB" id="9812874at2"/>
<dbReference type="AlphaFoldDB" id="A0A4R6U965"/>
<dbReference type="InterPro" id="IPR044957">
    <property type="entry name" value="Ribosomal_bL32_bact"/>
</dbReference>
<gene>
    <name evidence="5" type="primary">rpmF</name>
    <name evidence="6" type="ORF">EV213_102344</name>
</gene>
<evidence type="ECO:0000313" key="6">
    <source>
        <dbReference type="EMBL" id="TDQ42312.1"/>
    </source>
</evidence>
<protein>
    <recommendedName>
        <fullName evidence="4 5">Large ribosomal subunit protein bL32</fullName>
    </recommendedName>
</protein>
<dbReference type="PANTHER" id="PTHR35534:SF2">
    <property type="entry name" value="LARGE RIBOSOMAL SUBUNIT PROTEIN BL32"/>
    <property type="match status" value="1"/>
</dbReference>
<dbReference type="GO" id="GO:0006412">
    <property type="term" value="P:translation"/>
    <property type="evidence" value="ECO:0007669"/>
    <property type="project" value="UniProtKB-UniRule"/>
</dbReference>
<dbReference type="NCBIfam" id="TIGR01031">
    <property type="entry name" value="rpmF_bact"/>
    <property type="match status" value="1"/>
</dbReference>
<dbReference type="EMBL" id="SNYJ01000002">
    <property type="protein sequence ID" value="TDQ42312.1"/>
    <property type="molecule type" value="Genomic_DNA"/>
</dbReference>
<comment type="caution">
    <text evidence="6">The sequence shown here is derived from an EMBL/GenBank/DDBJ whole genome shotgun (WGS) entry which is preliminary data.</text>
</comment>
<dbReference type="RefSeq" id="WP_133579189.1">
    <property type="nucleotide sequence ID" value="NZ_SNYJ01000002.1"/>
</dbReference>